<dbReference type="Proteomes" id="UP000008311">
    <property type="component" value="Unassembled WGS sequence"/>
</dbReference>
<protein>
    <submittedName>
        <fullName evidence="1">Uncharacterized protein</fullName>
    </submittedName>
</protein>
<organism evidence="1 2">
    <name type="scientific">Ricinus communis</name>
    <name type="common">Castor bean</name>
    <dbReference type="NCBI Taxonomy" id="3988"/>
    <lineage>
        <taxon>Eukaryota</taxon>
        <taxon>Viridiplantae</taxon>
        <taxon>Streptophyta</taxon>
        <taxon>Embryophyta</taxon>
        <taxon>Tracheophyta</taxon>
        <taxon>Spermatophyta</taxon>
        <taxon>Magnoliopsida</taxon>
        <taxon>eudicotyledons</taxon>
        <taxon>Gunneridae</taxon>
        <taxon>Pentapetalae</taxon>
        <taxon>rosids</taxon>
        <taxon>fabids</taxon>
        <taxon>Malpighiales</taxon>
        <taxon>Euphorbiaceae</taxon>
        <taxon>Acalyphoideae</taxon>
        <taxon>Acalypheae</taxon>
        <taxon>Ricinus</taxon>
    </lineage>
</organism>
<proteinExistence type="predicted"/>
<dbReference type="InParanoid" id="B9S2K4"/>
<evidence type="ECO:0000313" key="1">
    <source>
        <dbReference type="EMBL" id="EEF42156.1"/>
    </source>
</evidence>
<dbReference type="EMBL" id="EQ973851">
    <property type="protein sequence ID" value="EEF42156.1"/>
    <property type="molecule type" value="Genomic_DNA"/>
</dbReference>
<keyword evidence="2" id="KW-1185">Reference proteome</keyword>
<name>B9S2K4_RICCO</name>
<sequence length="143" mass="15917">MECFASTPRMFWHILLADVCYEESRLGGKLFFMRSPDRKQALESKVAAPTLNAGVRKQRQGSSSRKSFFPSSFFFISGLPAFGAKGGVIRSKPQGSRVERTKGQPSLFFSTIAMIGAIVLTMDRTTHGAEDYNEEDDRPITID</sequence>
<gene>
    <name evidence="1" type="ORF">RCOM_1413340</name>
</gene>
<evidence type="ECO:0000313" key="2">
    <source>
        <dbReference type="Proteomes" id="UP000008311"/>
    </source>
</evidence>
<accession>B9S2K4</accession>
<dbReference type="AlphaFoldDB" id="B9S2K4"/>
<reference evidence="2" key="1">
    <citation type="journal article" date="2010" name="Nat. Biotechnol.">
        <title>Draft genome sequence of the oilseed species Ricinus communis.</title>
        <authorList>
            <person name="Chan A.P."/>
            <person name="Crabtree J."/>
            <person name="Zhao Q."/>
            <person name="Lorenzi H."/>
            <person name="Orvis J."/>
            <person name="Puiu D."/>
            <person name="Melake-Berhan A."/>
            <person name="Jones K.M."/>
            <person name="Redman J."/>
            <person name="Chen G."/>
            <person name="Cahoon E.B."/>
            <person name="Gedil M."/>
            <person name="Stanke M."/>
            <person name="Haas B.J."/>
            <person name="Wortman J.R."/>
            <person name="Fraser-Liggett C.M."/>
            <person name="Ravel J."/>
            <person name="Rabinowicz P.D."/>
        </authorList>
    </citation>
    <scope>NUCLEOTIDE SEQUENCE [LARGE SCALE GENOMIC DNA]</scope>
    <source>
        <strain evidence="2">cv. Hale</strain>
    </source>
</reference>